<name>A0A166WTW7_9AGAM</name>
<protein>
    <submittedName>
        <fullName evidence="2">Uncharacterized protein</fullName>
    </submittedName>
</protein>
<accession>A0A166WTW7</accession>
<sequence>MIAICREIDLSTLKSLEERDILQSVHTSIQTALDAVIDKKSEGGDSQDIKKAKLAEAVKTLVANATKLGLEGIKEKMAVAKEKDEKTAKEHIAVKRSQQIRENEPPGDTIRMTAIIGMNGLTPGDQANEMPESFGEKYTLNTVLWLLLQRKKVKLSDNPHFYPTINNFSNVPIKPWSFTQTLATLKETPMVHALKDDGRPVIIKSKSGDFYKNIGNVWTTTKSQMIILKDVCGHLEPVLEFQNGMAKQFRHHVSGAVNSVDIKTMWEWSRKDTTAMEFILYHQTEGVLQVAKQEEERKAQEILRVRAAKREDDERKAQDIQREQEAAKTIQRAQEAERADEERKTQEMIQKQADDKRIREDQEIARGKRDAEMLMQAILEVEVKQKAMDAARIAEEVRIEEERVERRKRVEEAAIAAQKAEDKKGWFRRAKDWAKGK</sequence>
<feature type="region of interest" description="Disordered" evidence="1">
    <location>
        <begin position="334"/>
        <end position="361"/>
    </location>
</feature>
<gene>
    <name evidence="2" type="ORF">FIBSPDRAFT_1035947</name>
</gene>
<evidence type="ECO:0000256" key="1">
    <source>
        <dbReference type="SAM" id="MobiDB-lite"/>
    </source>
</evidence>
<dbReference type="AlphaFoldDB" id="A0A166WTW7"/>
<evidence type="ECO:0000313" key="2">
    <source>
        <dbReference type="EMBL" id="KZP34106.1"/>
    </source>
</evidence>
<organism evidence="2">
    <name type="scientific">Athelia psychrophila</name>
    <dbReference type="NCBI Taxonomy" id="1759441"/>
    <lineage>
        <taxon>Eukaryota</taxon>
        <taxon>Fungi</taxon>
        <taxon>Dikarya</taxon>
        <taxon>Basidiomycota</taxon>
        <taxon>Agaricomycotina</taxon>
        <taxon>Agaricomycetes</taxon>
        <taxon>Agaricomycetidae</taxon>
        <taxon>Atheliales</taxon>
        <taxon>Atheliaceae</taxon>
        <taxon>Athelia</taxon>
    </lineage>
</organism>
<reference evidence="2" key="1">
    <citation type="journal article" date="2016" name="Mol. Biol. Evol.">
        <title>Comparative Genomics of Early-Diverging Mushroom-Forming Fungi Provides Insights into the Origins of Lignocellulose Decay Capabilities.</title>
        <authorList>
            <person name="Nagy L.G."/>
            <person name="Riley R."/>
            <person name="Tritt A."/>
            <person name="Adam C."/>
            <person name="Daum C."/>
            <person name="Floudas D."/>
            <person name="Sun H."/>
            <person name="Yadav J.S."/>
            <person name="Pangilinan J."/>
            <person name="Larsson K.H."/>
            <person name="Matsuura K."/>
            <person name="Barry K."/>
            <person name="Labutti K."/>
            <person name="Kuo R."/>
            <person name="Ohm R.A."/>
            <person name="Bhattacharya S.S."/>
            <person name="Shirouzu T."/>
            <person name="Yoshinaga Y."/>
            <person name="Martin F.M."/>
            <person name="Grigoriev I.V."/>
            <person name="Hibbett D.S."/>
        </authorList>
    </citation>
    <scope>NUCLEOTIDE SEQUENCE [LARGE SCALE GENOMIC DNA]</scope>
    <source>
        <strain evidence="2">CBS 109695</strain>
    </source>
</reference>
<proteinExistence type="predicted"/>
<dbReference type="EMBL" id="KV417481">
    <property type="protein sequence ID" value="KZP34106.1"/>
    <property type="molecule type" value="Genomic_DNA"/>
</dbReference>